<dbReference type="InterPro" id="IPR002213">
    <property type="entry name" value="UDP_glucos_trans"/>
</dbReference>
<name>A0AAN5CSU5_9BILA</name>
<evidence type="ECO:0000313" key="9">
    <source>
        <dbReference type="EMBL" id="GMR49954.1"/>
    </source>
</evidence>
<reference evidence="10" key="1">
    <citation type="submission" date="2022-10" db="EMBL/GenBank/DDBJ databases">
        <title>Genome assembly of Pristionchus species.</title>
        <authorList>
            <person name="Yoshida K."/>
            <person name="Sommer R.J."/>
        </authorList>
    </citation>
    <scope>NUCLEOTIDE SEQUENCE [LARGE SCALE GENOMIC DNA]</scope>
    <source>
        <strain evidence="10">RS5460</strain>
    </source>
</reference>
<keyword evidence="4" id="KW-0808">Transferase</keyword>
<dbReference type="Gene3D" id="3.40.50.2000">
    <property type="entry name" value="Glycogen Phosphorylase B"/>
    <property type="match status" value="1"/>
</dbReference>
<evidence type="ECO:0000256" key="8">
    <source>
        <dbReference type="SAM" id="SignalP"/>
    </source>
</evidence>
<keyword evidence="7" id="KW-0472">Membrane</keyword>
<evidence type="ECO:0000313" key="10">
    <source>
        <dbReference type="Proteomes" id="UP001328107"/>
    </source>
</evidence>
<dbReference type="EC" id="2.4.1.17" evidence="2"/>
<dbReference type="SUPFAM" id="SSF53756">
    <property type="entry name" value="UDP-Glycosyltransferase/glycogen phosphorylase"/>
    <property type="match status" value="1"/>
</dbReference>
<dbReference type="EMBL" id="BTRK01000004">
    <property type="protein sequence ID" value="GMR49954.1"/>
    <property type="molecule type" value="Genomic_DNA"/>
</dbReference>
<dbReference type="FunFam" id="3.40.50.2000:FF:000021">
    <property type="entry name" value="UDP-glucuronosyltransferase"/>
    <property type="match status" value="1"/>
</dbReference>
<keyword evidence="5 8" id="KW-0732">Signal</keyword>
<feature type="chain" id="PRO_5043012842" description="glucuronosyltransferase" evidence="8">
    <location>
        <begin position="16"/>
        <end position="522"/>
    </location>
</feature>
<organism evidence="9 10">
    <name type="scientific">Pristionchus mayeri</name>
    <dbReference type="NCBI Taxonomy" id="1317129"/>
    <lineage>
        <taxon>Eukaryota</taxon>
        <taxon>Metazoa</taxon>
        <taxon>Ecdysozoa</taxon>
        <taxon>Nematoda</taxon>
        <taxon>Chromadorea</taxon>
        <taxon>Rhabditida</taxon>
        <taxon>Rhabditina</taxon>
        <taxon>Diplogasteromorpha</taxon>
        <taxon>Diplogasteroidea</taxon>
        <taxon>Neodiplogasteridae</taxon>
        <taxon>Pristionchus</taxon>
    </lineage>
</organism>
<feature type="signal peptide" evidence="8">
    <location>
        <begin position="1"/>
        <end position="15"/>
    </location>
</feature>
<gene>
    <name evidence="9" type="ORF">PMAYCL1PPCAC_20149</name>
</gene>
<keyword evidence="10" id="KW-1185">Reference proteome</keyword>
<protein>
    <recommendedName>
        <fullName evidence="2">glucuronosyltransferase</fullName>
        <ecNumber evidence="2">2.4.1.17</ecNumber>
    </recommendedName>
</protein>
<dbReference type="GO" id="GO:0015020">
    <property type="term" value="F:glucuronosyltransferase activity"/>
    <property type="evidence" value="ECO:0007669"/>
    <property type="project" value="UniProtKB-EC"/>
</dbReference>
<evidence type="ECO:0000256" key="7">
    <source>
        <dbReference type="SAM" id="Phobius"/>
    </source>
</evidence>
<dbReference type="PANTHER" id="PTHR48043:SF154">
    <property type="entry name" value="GLUCURONOSYLTRANSFERASE"/>
    <property type="match status" value="1"/>
</dbReference>
<evidence type="ECO:0000256" key="4">
    <source>
        <dbReference type="ARBA" id="ARBA00022679"/>
    </source>
</evidence>
<evidence type="ECO:0000256" key="1">
    <source>
        <dbReference type="ARBA" id="ARBA00009995"/>
    </source>
</evidence>
<evidence type="ECO:0000256" key="6">
    <source>
        <dbReference type="ARBA" id="ARBA00047475"/>
    </source>
</evidence>
<feature type="transmembrane region" description="Helical" evidence="7">
    <location>
        <begin position="485"/>
        <end position="508"/>
    </location>
</feature>
<comment type="catalytic activity">
    <reaction evidence="6">
        <text>glucuronate acceptor + UDP-alpha-D-glucuronate = acceptor beta-D-glucuronoside + UDP + H(+)</text>
        <dbReference type="Rhea" id="RHEA:21032"/>
        <dbReference type="ChEBI" id="CHEBI:15378"/>
        <dbReference type="ChEBI" id="CHEBI:58052"/>
        <dbReference type="ChEBI" id="CHEBI:58223"/>
        <dbReference type="ChEBI" id="CHEBI:132367"/>
        <dbReference type="ChEBI" id="CHEBI:132368"/>
        <dbReference type="EC" id="2.4.1.17"/>
    </reaction>
</comment>
<keyword evidence="7" id="KW-1133">Transmembrane helix</keyword>
<feature type="non-terminal residue" evidence="9">
    <location>
        <position position="1"/>
    </location>
</feature>
<sequence length="522" mass="58792">RLLLLSSLLLSFVSSLSILIYVNVAGKSHLQFAENLIQLLTANGHTVDAVMGMLNSQVELKGDYGIRKLVSVHFPDDPWSAVAAHLSDPFEEASDWSLLKLNTFRQFTSVSEKLCNLLLNSAEVSKLLSTNKYDIALINGYDLCLFGIAHHHKISPVVSYVPTHVFYIQSYYGGQPELPLYENIPIEATSYGDRTTFAARVYETLRIFSQRLLSYTHLNAMNAKFRAHYGEGFPDAADIARNTSLDFTNSHQLLEEPKPVSGRVKYIGGVGVPKPKKLTKDLDDLLNLSKNGTVIFSFGTNILPQKFSKDLQRVIVNTFKRFPEFTFLWKFDGKTPTNASNVINREWLPQTDLLHDHRVVAFISHLGQNSFTESSFAGVPIVAIPFFADQFHNAQRAAEMGTAEIVRKSDITEETLGRALEKVLLDERYRQRAQELAAMISALPDTPQRAFLEGIEFAAKFKNLAPHYRLAGANHHFFVQIGWDVAALFTVLLIVFTYFLTKMAIFVIRKVFVHKRGKSKVE</sequence>
<dbReference type="CDD" id="cd03784">
    <property type="entry name" value="GT1_Gtf-like"/>
    <property type="match status" value="1"/>
</dbReference>
<dbReference type="Pfam" id="PF00201">
    <property type="entry name" value="UDPGT"/>
    <property type="match status" value="1"/>
</dbReference>
<proteinExistence type="inferred from homology"/>
<keyword evidence="3" id="KW-0328">Glycosyltransferase</keyword>
<evidence type="ECO:0000256" key="2">
    <source>
        <dbReference type="ARBA" id="ARBA00012544"/>
    </source>
</evidence>
<accession>A0AAN5CSU5</accession>
<dbReference type="InterPro" id="IPR050271">
    <property type="entry name" value="UDP-glycosyltransferase"/>
</dbReference>
<dbReference type="AlphaFoldDB" id="A0AAN5CSU5"/>
<evidence type="ECO:0000256" key="5">
    <source>
        <dbReference type="ARBA" id="ARBA00022729"/>
    </source>
</evidence>
<dbReference type="Proteomes" id="UP001328107">
    <property type="component" value="Unassembled WGS sequence"/>
</dbReference>
<comment type="caution">
    <text evidence="9">The sequence shown here is derived from an EMBL/GenBank/DDBJ whole genome shotgun (WGS) entry which is preliminary data.</text>
</comment>
<dbReference type="PANTHER" id="PTHR48043">
    <property type="entry name" value="EG:EG0003.4 PROTEIN-RELATED"/>
    <property type="match status" value="1"/>
</dbReference>
<comment type="similarity">
    <text evidence="1">Belongs to the UDP-glycosyltransferase family.</text>
</comment>
<keyword evidence="7" id="KW-0812">Transmembrane</keyword>
<evidence type="ECO:0000256" key="3">
    <source>
        <dbReference type="ARBA" id="ARBA00022676"/>
    </source>
</evidence>